<keyword evidence="3 8" id="KW-0808">Transferase</keyword>
<dbReference type="InterPro" id="IPR018319">
    <property type="entry name" value="SelA-like"/>
</dbReference>
<gene>
    <name evidence="8" type="primary">selA</name>
    <name evidence="11" type="ordered locus">Tlie_1139</name>
</gene>
<comment type="catalytic activity">
    <reaction evidence="8">
        <text>L-seryl-tRNA(Sec) + selenophosphate + H(+) = L-selenocysteinyl-tRNA(Sec) + phosphate</text>
        <dbReference type="Rhea" id="RHEA:22728"/>
        <dbReference type="Rhea" id="RHEA-COMP:9742"/>
        <dbReference type="Rhea" id="RHEA-COMP:9743"/>
        <dbReference type="ChEBI" id="CHEBI:15378"/>
        <dbReference type="ChEBI" id="CHEBI:16144"/>
        <dbReference type="ChEBI" id="CHEBI:43474"/>
        <dbReference type="ChEBI" id="CHEBI:78533"/>
        <dbReference type="ChEBI" id="CHEBI:78573"/>
        <dbReference type="EC" id="2.9.1.1"/>
    </reaction>
</comment>
<accession>G7V589</accession>
<comment type="pathway">
    <text evidence="8">Aminoacyl-tRNA biosynthesis; selenocysteinyl-tRNA(Sec) biosynthesis; selenocysteinyl-tRNA(Sec) from L-seryl-tRNA(Sec) (bacterial route): step 1/1.</text>
</comment>
<evidence type="ECO:0000259" key="10">
    <source>
        <dbReference type="Pfam" id="PF12390"/>
    </source>
</evidence>
<feature type="domain" description="L-seryl-tRNA selenium transferase N-terminal" evidence="10">
    <location>
        <begin position="9"/>
        <end position="48"/>
    </location>
</feature>
<dbReference type="OrthoDB" id="9787096at2"/>
<comment type="similarity">
    <text evidence="7 8">Belongs to the SelA family.</text>
</comment>
<dbReference type="HOGENOM" id="CLU_038142_1_0_0"/>
<dbReference type="Gene3D" id="3.90.1150.180">
    <property type="match status" value="1"/>
</dbReference>
<dbReference type="SUPFAM" id="SSF53383">
    <property type="entry name" value="PLP-dependent transferases"/>
    <property type="match status" value="1"/>
</dbReference>
<keyword evidence="4 8" id="KW-0663">Pyridoxal phosphate</keyword>
<evidence type="ECO:0000256" key="1">
    <source>
        <dbReference type="ARBA" id="ARBA00001933"/>
    </source>
</evidence>
<comment type="function">
    <text evidence="8">Converts seryl-tRNA(Sec) to selenocysteinyl-tRNA(Sec) required for selenoprotein biosynthesis.</text>
</comment>
<reference evidence="12" key="1">
    <citation type="submission" date="2011-10" db="EMBL/GenBank/DDBJ databases">
        <title>The complete genome of chromosome of Thermovirga lienii DSM 17291.</title>
        <authorList>
            <consortium name="US DOE Joint Genome Institute (JGI-PGF)"/>
            <person name="Lucas S."/>
            <person name="Copeland A."/>
            <person name="Lapidus A."/>
            <person name="Glavina del Rio T."/>
            <person name="Dalin E."/>
            <person name="Tice H."/>
            <person name="Bruce D."/>
            <person name="Goodwin L."/>
            <person name="Pitluck S."/>
            <person name="Peters L."/>
            <person name="Mikhailova N."/>
            <person name="Saunders E."/>
            <person name="Kyrpides N."/>
            <person name="Mavromatis K."/>
            <person name="Ivanova N."/>
            <person name="Last F.I."/>
            <person name="Brettin T."/>
            <person name="Detter J.C."/>
            <person name="Han C."/>
            <person name="Larimer F."/>
            <person name="Land M."/>
            <person name="Hauser L."/>
            <person name="Markowitz V."/>
            <person name="Cheng J.-F."/>
            <person name="Hugenholtz P."/>
            <person name="Woyke T."/>
            <person name="Wu D."/>
            <person name="Spring S."/>
            <person name="Schroeder M."/>
            <person name="Brambilla E.-M."/>
            <person name="Klenk H.-P."/>
            <person name="Eisen J.A."/>
        </authorList>
    </citation>
    <scope>NUCLEOTIDE SEQUENCE [LARGE SCALE GENOMIC DNA]</scope>
    <source>
        <strain evidence="12">ATCC BAA-1197 / DSM 17291 / Cas60314</strain>
    </source>
</reference>
<evidence type="ECO:0000256" key="9">
    <source>
        <dbReference type="PIRSR" id="PIRSR618319-50"/>
    </source>
</evidence>
<evidence type="ECO:0000256" key="3">
    <source>
        <dbReference type="ARBA" id="ARBA00022679"/>
    </source>
</evidence>
<dbReference type="Pfam" id="PF03841">
    <property type="entry name" value="SelA"/>
    <property type="match status" value="1"/>
</dbReference>
<evidence type="ECO:0000256" key="8">
    <source>
        <dbReference type="HAMAP-Rule" id="MF_00423"/>
    </source>
</evidence>
<evidence type="ECO:0000256" key="6">
    <source>
        <dbReference type="ARBA" id="ARBA00023266"/>
    </source>
</evidence>
<dbReference type="KEGG" id="tli:Tlie_1139"/>
<dbReference type="InterPro" id="IPR025862">
    <property type="entry name" value="SelA_trans_N_dom"/>
</dbReference>
<dbReference type="eggNOG" id="COG1921">
    <property type="taxonomic scope" value="Bacteria"/>
</dbReference>
<dbReference type="Proteomes" id="UP000005868">
    <property type="component" value="Chromosome"/>
</dbReference>
<evidence type="ECO:0000313" key="12">
    <source>
        <dbReference type="Proteomes" id="UP000005868"/>
    </source>
</evidence>
<evidence type="ECO:0000256" key="2">
    <source>
        <dbReference type="ARBA" id="ARBA00022490"/>
    </source>
</evidence>
<dbReference type="Gene3D" id="3.40.640.10">
    <property type="entry name" value="Type I PLP-dependent aspartate aminotransferase-like (Major domain)"/>
    <property type="match status" value="1"/>
</dbReference>
<dbReference type="GO" id="GO:0001514">
    <property type="term" value="P:selenocysteine incorporation"/>
    <property type="evidence" value="ECO:0007669"/>
    <property type="project" value="UniProtKB-UniRule"/>
</dbReference>
<dbReference type="STRING" id="580340.Tlie_1139"/>
<dbReference type="Pfam" id="PF12390">
    <property type="entry name" value="Se-cys_synth_N"/>
    <property type="match status" value="1"/>
</dbReference>
<dbReference type="AlphaFoldDB" id="G7V589"/>
<dbReference type="HAMAP" id="MF_00423">
    <property type="entry name" value="SelA"/>
    <property type="match status" value="1"/>
</dbReference>
<evidence type="ECO:0000313" key="11">
    <source>
        <dbReference type="EMBL" id="AER66872.1"/>
    </source>
</evidence>
<sequence>MKPEINKLLREIPSMDELLARSWVAPYEEKLGRNTVKSVFADVIGEYRKEILKGTKKGINVPELEKEVIKRLERYKRNSLRRVINATGVVVHTNLGRSCLSEEVIKAVSEVARGYSNLEYDLEKGERGQRLDHVEWLLCQLTGADGAVVVNNNAGAVLLCLSALAQGGQAIISRGELVEIGGSFRIPEIMAQSGVEMVEVGTTNKTHIKDYREAITERTKMLLKVHPSNFRIIGFQSVPSREELAEVAKENDLVFMEDLGSGVLVDLSVCGLKGEPTVANCVRSNVDVVTFSGDKLLGGPQAGCIVGRKPLIDKIKRHPLHRALRIDKMTLAALEATLRIYLEGRAHEIPTIAMLCADADTLKKKALRLKRMLKRAAGDFFDIEVVEVEDVVGGGAYPADTLKGYALSIKSNKIKDSELVELLRKKKPPVIATTAGGFVLLHVRTILRNEEGLLIDCLKEVAHERS</sequence>
<evidence type="ECO:0000256" key="7">
    <source>
        <dbReference type="ARBA" id="ARBA00044507"/>
    </source>
</evidence>
<dbReference type="EC" id="2.9.1.1" evidence="8"/>
<proteinExistence type="inferred from homology"/>
<name>G7V589_THELD</name>
<organism evidence="11 12">
    <name type="scientific">Thermovirga lienii (strain ATCC BAA-1197 / DSM 17291 / Cas60314)</name>
    <dbReference type="NCBI Taxonomy" id="580340"/>
    <lineage>
        <taxon>Bacteria</taxon>
        <taxon>Thermotogati</taxon>
        <taxon>Synergistota</taxon>
        <taxon>Synergistia</taxon>
        <taxon>Synergistales</taxon>
        <taxon>Thermovirgaceae</taxon>
        <taxon>Thermovirga</taxon>
    </lineage>
</organism>
<dbReference type="InterPro" id="IPR015421">
    <property type="entry name" value="PyrdxlP-dep_Trfase_major"/>
</dbReference>
<dbReference type="NCBIfam" id="TIGR00474">
    <property type="entry name" value="selA"/>
    <property type="match status" value="1"/>
</dbReference>
<dbReference type="InterPro" id="IPR004534">
    <property type="entry name" value="SelA_trans"/>
</dbReference>
<evidence type="ECO:0000256" key="5">
    <source>
        <dbReference type="ARBA" id="ARBA00022917"/>
    </source>
</evidence>
<dbReference type="PANTHER" id="PTHR32328">
    <property type="entry name" value="L-SERYL-TRNA(SEC) SELENIUM TRANSFERASE"/>
    <property type="match status" value="1"/>
</dbReference>
<feature type="modified residue" description="N6-(pyridoxal phosphate)lysine" evidence="8 9">
    <location>
        <position position="295"/>
    </location>
</feature>
<dbReference type="InterPro" id="IPR015424">
    <property type="entry name" value="PyrdxlP-dep_Trfase"/>
</dbReference>
<comment type="cofactor">
    <cofactor evidence="1 8 9">
        <name>pyridoxal 5'-phosphate</name>
        <dbReference type="ChEBI" id="CHEBI:597326"/>
    </cofactor>
</comment>
<dbReference type="GO" id="GO:0005737">
    <property type="term" value="C:cytoplasm"/>
    <property type="evidence" value="ECO:0007669"/>
    <property type="project" value="UniProtKB-SubCell"/>
</dbReference>
<dbReference type="GO" id="GO:0001717">
    <property type="term" value="P:conversion of seryl-tRNAsec to selenocys-tRNAsec"/>
    <property type="evidence" value="ECO:0007669"/>
    <property type="project" value="UniProtKB-UniRule"/>
</dbReference>
<dbReference type="UniPathway" id="UPA00906">
    <property type="reaction ID" value="UER00896"/>
</dbReference>
<dbReference type="GO" id="GO:0004125">
    <property type="term" value="F:L-seryl-tRNA(Sec) selenium transferase activity"/>
    <property type="evidence" value="ECO:0007669"/>
    <property type="project" value="UniProtKB-UniRule"/>
</dbReference>
<reference evidence="11 12" key="2">
    <citation type="journal article" date="2012" name="Stand. Genomic Sci.">
        <title>Genome sequence of the moderately thermophilic, amino-acid-degrading and sulfur-reducing bacterium Thermovirga lienii type strain (Cas60314(T)).</title>
        <authorList>
            <person name="Goker M."/>
            <person name="Saunders E."/>
            <person name="Lapidus A."/>
            <person name="Nolan M."/>
            <person name="Lucas S."/>
            <person name="Hammon N."/>
            <person name="Deshpande S."/>
            <person name="Cheng J.F."/>
            <person name="Han C."/>
            <person name="Tapia R."/>
            <person name="Goodwin L.A."/>
            <person name="Pitluck S."/>
            <person name="Liolios K."/>
            <person name="Mavromatis K."/>
            <person name="Pagani I."/>
            <person name="Ivanova N."/>
            <person name="Mikhailova N."/>
            <person name="Pati A."/>
            <person name="Chen A."/>
            <person name="Palaniappan K."/>
            <person name="Land M."/>
            <person name="Chang Y.J."/>
            <person name="Jeffries C.D."/>
            <person name="Brambilla E.M."/>
            <person name="Rohde M."/>
            <person name="Spring S."/>
            <person name="Detter J.C."/>
            <person name="Woyke T."/>
            <person name="Bristow J."/>
            <person name="Eisen J.A."/>
            <person name="Markowitz V."/>
            <person name="Hugenholtz P."/>
            <person name="Kyrpides N.C."/>
            <person name="Klenk H.P."/>
        </authorList>
    </citation>
    <scope>NUCLEOTIDE SEQUENCE [LARGE SCALE GENOMIC DNA]</scope>
    <source>
        <strain evidence="12">ATCC BAA-1197 / DSM 17291 / Cas60314</strain>
    </source>
</reference>
<keyword evidence="12" id="KW-1185">Reference proteome</keyword>
<keyword evidence="6 8" id="KW-0711">Selenium</keyword>
<comment type="subcellular location">
    <subcellularLocation>
        <location evidence="8">Cytoplasm</location>
    </subcellularLocation>
</comment>
<keyword evidence="5 8" id="KW-0648">Protein biosynthesis</keyword>
<evidence type="ECO:0000256" key="4">
    <source>
        <dbReference type="ARBA" id="ARBA00022898"/>
    </source>
</evidence>
<keyword evidence="2 8" id="KW-0963">Cytoplasm</keyword>
<dbReference type="EMBL" id="CP003096">
    <property type="protein sequence ID" value="AER66872.1"/>
    <property type="molecule type" value="Genomic_DNA"/>
</dbReference>
<protein>
    <recommendedName>
        <fullName evidence="8">L-seryl-tRNA(Sec) selenium transferase</fullName>
        <ecNumber evidence="8">2.9.1.1</ecNumber>
    </recommendedName>
    <alternativeName>
        <fullName evidence="8">Selenocysteine synthase</fullName>
        <shortName evidence="8">Sec synthase</shortName>
    </alternativeName>
    <alternativeName>
        <fullName evidence="8">Selenocysteinyl-tRNA(Sec) synthase</fullName>
    </alternativeName>
</protein>
<dbReference type="PANTHER" id="PTHR32328:SF0">
    <property type="entry name" value="L-SERYL-TRNA(SEC) SELENIUM TRANSFERASE"/>
    <property type="match status" value="1"/>
</dbReference>